<feature type="region of interest" description="Disordered" evidence="1">
    <location>
        <begin position="726"/>
        <end position="770"/>
    </location>
</feature>
<proteinExistence type="predicted"/>
<accession>A0A840S1U9</accession>
<keyword evidence="4" id="KW-1185">Reference proteome</keyword>
<evidence type="ECO:0000259" key="2">
    <source>
        <dbReference type="Pfam" id="PF06048"/>
    </source>
</evidence>
<name>A0A840S1U9_9BURK</name>
<evidence type="ECO:0000256" key="1">
    <source>
        <dbReference type="SAM" id="MobiDB-lite"/>
    </source>
</evidence>
<dbReference type="InterPro" id="IPR009270">
    <property type="entry name" value="DUF927"/>
</dbReference>
<evidence type="ECO:0000313" key="4">
    <source>
        <dbReference type="Proteomes" id="UP000554837"/>
    </source>
</evidence>
<dbReference type="AlphaFoldDB" id="A0A840S1U9"/>
<organism evidence="3 4">
    <name type="scientific">Inhella inkyongensis</name>
    <dbReference type="NCBI Taxonomy" id="392593"/>
    <lineage>
        <taxon>Bacteria</taxon>
        <taxon>Pseudomonadati</taxon>
        <taxon>Pseudomonadota</taxon>
        <taxon>Betaproteobacteria</taxon>
        <taxon>Burkholderiales</taxon>
        <taxon>Sphaerotilaceae</taxon>
        <taxon>Inhella</taxon>
    </lineage>
</organism>
<feature type="region of interest" description="Disordered" evidence="1">
    <location>
        <begin position="98"/>
        <end position="127"/>
    </location>
</feature>
<dbReference type="Pfam" id="PF06048">
    <property type="entry name" value="DUF927"/>
    <property type="match status" value="1"/>
</dbReference>
<feature type="domain" description="DUF927" evidence="2">
    <location>
        <begin position="305"/>
        <end position="442"/>
    </location>
</feature>
<gene>
    <name evidence="3" type="ORF">HNQ51_000127</name>
</gene>
<reference evidence="3 4" key="1">
    <citation type="submission" date="2020-08" db="EMBL/GenBank/DDBJ databases">
        <title>Genomic Encyclopedia of Type Strains, Phase IV (KMG-IV): sequencing the most valuable type-strain genomes for metagenomic binning, comparative biology and taxonomic classification.</title>
        <authorList>
            <person name="Goeker M."/>
        </authorList>
    </citation>
    <scope>NUCLEOTIDE SEQUENCE [LARGE SCALE GENOMIC DNA]</scope>
    <source>
        <strain evidence="3 4">DSM 23958</strain>
    </source>
</reference>
<evidence type="ECO:0000313" key="3">
    <source>
        <dbReference type="EMBL" id="MBB5202834.1"/>
    </source>
</evidence>
<dbReference type="OrthoDB" id="784829at2"/>
<feature type="compositionally biased region" description="Polar residues" evidence="1">
    <location>
        <begin position="726"/>
        <end position="737"/>
    </location>
</feature>
<feature type="region of interest" description="Disordered" evidence="1">
    <location>
        <begin position="1"/>
        <end position="56"/>
    </location>
</feature>
<dbReference type="Proteomes" id="UP000554837">
    <property type="component" value="Unassembled WGS sequence"/>
</dbReference>
<protein>
    <recommendedName>
        <fullName evidence="2">DUF927 domain-containing protein</fullName>
    </recommendedName>
</protein>
<dbReference type="RefSeq" id="WP_138858074.1">
    <property type="nucleotide sequence ID" value="NZ_CP040709.1"/>
</dbReference>
<sequence>MNLNQHLRRLRNERNQAKKLVAENASAPATELPAESAPHSAANDSAIPPTHDVDVTSTPAVNDEVAFTAPEDAAPIAAEAPTDQADSLPTHPAEAAIARKTADAGNKTTPVRARTTRKAERPSGPSAELGNVEQAFIAKYGHLVPAGYEFKGPILYGPASGSAAQSTAICMKPIVGTELLSEIVSGFSALKAVYIDVAGKEREILLPLTVLGAKDPEATRVLTQAGIPKLESGIFRYLMIVASSRKLRRRYLLRNLGFAFDPTDRKSMVFATPAGVLRARDASSPTTDTPFNVDQNLQLLLDAPKEQVDPFAPSGTLAGWQAMIEGARAHHLVIFGVCAAFAGLIAPLHGGGGVILHLWGRSTGGKTTALQASASVMGCGADPATARDATVIMRWNTTNGGLEMIAATRSGVCTQLDELGALFGEIDLYNPTSGQGRARMTRQLGFAEMRRWLLFALSSGEISMAQHFMLVAKRRMNPGETARGVDISADKIVDASPATNDEMKSISELVKAGSAMHYGIAGPTFAQRLMDKYPDADDLHRAVQAQVAASEAELLAHLDKREIALTAVQRRTLRHLAGVHAAGMLAEQLDVLPITADVVRAAVEATVMAWLDQDMPADDTEVAMSAMRNYALEHMAEFQDLDSDEPAARRSFGLRHRGLLLLSAAQFEAACGDLAPFQVKQLLRDNGVLKTESPEKLVYRVTNQRHGLRQAPFIALRWSQLFSGDETAQTEGEANGSSGPGGEVTPVASTTADEQPQHPANDGYMDDEAA</sequence>
<comment type="caution">
    <text evidence="3">The sequence shown here is derived from an EMBL/GenBank/DDBJ whole genome shotgun (WGS) entry which is preliminary data.</text>
</comment>
<dbReference type="EMBL" id="JACHHO010000001">
    <property type="protein sequence ID" value="MBB5202834.1"/>
    <property type="molecule type" value="Genomic_DNA"/>
</dbReference>